<comment type="subcellular location">
    <subcellularLocation>
        <location evidence="1">Membrane</location>
        <topology evidence="1">Peripheral membrane protein</topology>
    </subcellularLocation>
</comment>
<reference evidence="11 12" key="1">
    <citation type="submission" date="2024-09" db="EMBL/GenBank/DDBJ databases">
        <title>Chromosome-scale assembly of Riccia fluitans.</title>
        <authorList>
            <person name="Paukszto L."/>
            <person name="Sawicki J."/>
            <person name="Karawczyk K."/>
            <person name="Piernik-Szablinska J."/>
            <person name="Szczecinska M."/>
            <person name="Mazdziarz M."/>
        </authorList>
    </citation>
    <scope>NUCLEOTIDE SEQUENCE [LARGE SCALE GENOMIC DNA]</scope>
    <source>
        <strain evidence="11">Rf_01</strain>
        <tissue evidence="11">Aerial parts of the thallus</tissue>
    </source>
</reference>
<feature type="compositionally biased region" description="Gly residues" evidence="9">
    <location>
        <begin position="35"/>
        <end position="49"/>
    </location>
</feature>
<evidence type="ECO:0000313" key="12">
    <source>
        <dbReference type="Proteomes" id="UP001605036"/>
    </source>
</evidence>
<comment type="caution">
    <text evidence="11">The sequence shown here is derived from an EMBL/GenBank/DDBJ whole genome shotgun (WGS) entry which is preliminary data.</text>
</comment>
<dbReference type="PANTHER" id="PTHR13768">
    <property type="entry name" value="SOLUBLE NSF ATTACHMENT PROTEIN SNAP"/>
    <property type="match status" value="1"/>
</dbReference>
<evidence type="ECO:0000313" key="11">
    <source>
        <dbReference type="EMBL" id="KAL2609159.1"/>
    </source>
</evidence>
<proteinExistence type="inferred from homology"/>
<evidence type="ECO:0000256" key="4">
    <source>
        <dbReference type="ARBA" id="ARBA00022892"/>
    </source>
</evidence>
<sequence>MFHTLEQNPRLRRAERYLSYQACSADRGGREFGGGERGFGGSGGGGGGMADRQEQKLRDADKWIKKADKLTKLSFTRWAADWAEATPLYEQAGLAFKQAKMYEKAKHCFEKAATGQERLASQWTAAKHLETAGSLAKELEAWSEVADLYRRASEMYMFCGKPQPAADALVRGAKSIEDAVPDDAIRMYIDSCSFLEDDGREQMAFDTYRAATNLYIKQQRYGDAATMLLRWGQAADKCKAVQSQCKAYVSAILVYLYNQDLKAAEQCYNDCSQIDAFLNSEQNQLAEKVLQAYRDSDGDEVQYIIKSSKTLPHLDHMIVRLAKQLPVALMLLFLVVVSRFTAGYDLTTLLLSFLCVFAVKNVLPILVQFLSSTILRRAI</sequence>
<dbReference type="EMBL" id="JBHFFA010000008">
    <property type="protein sequence ID" value="KAL2609159.1"/>
    <property type="molecule type" value="Genomic_DNA"/>
</dbReference>
<comment type="similarity">
    <text evidence="2">Belongs to the SNAP family.</text>
</comment>
<dbReference type="InterPro" id="IPR011990">
    <property type="entry name" value="TPR-like_helical_dom_sf"/>
</dbReference>
<keyword evidence="10" id="KW-0812">Transmembrane</keyword>
<evidence type="ECO:0000256" key="10">
    <source>
        <dbReference type="SAM" id="Phobius"/>
    </source>
</evidence>
<dbReference type="Gene3D" id="1.25.40.10">
    <property type="entry name" value="Tetratricopeptide repeat domain"/>
    <property type="match status" value="1"/>
</dbReference>
<evidence type="ECO:0000256" key="6">
    <source>
        <dbReference type="ARBA" id="ARBA00023136"/>
    </source>
</evidence>
<accession>A0ABD1XJM7</accession>
<dbReference type="Pfam" id="PF14938">
    <property type="entry name" value="SNAP"/>
    <property type="match status" value="1"/>
</dbReference>
<dbReference type="AlphaFoldDB" id="A0ABD1XJM7"/>
<dbReference type="GO" id="GO:0015031">
    <property type="term" value="P:protein transport"/>
    <property type="evidence" value="ECO:0007669"/>
    <property type="project" value="UniProtKB-KW"/>
</dbReference>
<dbReference type="GO" id="GO:0016192">
    <property type="term" value="P:vesicle-mediated transport"/>
    <property type="evidence" value="ECO:0007669"/>
    <property type="project" value="UniProtKB-KW"/>
</dbReference>
<gene>
    <name evidence="11" type="ORF">R1flu_027732</name>
</gene>
<organism evidence="11 12">
    <name type="scientific">Riccia fluitans</name>
    <dbReference type="NCBI Taxonomy" id="41844"/>
    <lineage>
        <taxon>Eukaryota</taxon>
        <taxon>Viridiplantae</taxon>
        <taxon>Streptophyta</taxon>
        <taxon>Embryophyta</taxon>
        <taxon>Marchantiophyta</taxon>
        <taxon>Marchantiopsida</taxon>
        <taxon>Marchantiidae</taxon>
        <taxon>Marchantiales</taxon>
        <taxon>Ricciaceae</taxon>
        <taxon>Riccia</taxon>
    </lineage>
</organism>
<keyword evidence="4" id="KW-0931">ER-Golgi transport</keyword>
<keyword evidence="5" id="KW-0653">Protein transport</keyword>
<evidence type="ECO:0000256" key="3">
    <source>
        <dbReference type="ARBA" id="ARBA00022448"/>
    </source>
</evidence>
<evidence type="ECO:0000256" key="2">
    <source>
        <dbReference type="ARBA" id="ARBA00010050"/>
    </source>
</evidence>
<dbReference type="SUPFAM" id="SSF48452">
    <property type="entry name" value="TPR-like"/>
    <property type="match status" value="1"/>
</dbReference>
<evidence type="ECO:0000256" key="7">
    <source>
        <dbReference type="ARBA" id="ARBA00040047"/>
    </source>
</evidence>
<dbReference type="GO" id="GO:0016020">
    <property type="term" value="C:membrane"/>
    <property type="evidence" value="ECO:0007669"/>
    <property type="project" value="UniProtKB-SubCell"/>
</dbReference>
<protein>
    <recommendedName>
        <fullName evidence="7">Gamma-soluble NSF attachment protein</fullName>
    </recommendedName>
    <alternativeName>
        <fullName evidence="8">N-ethylmaleimide-sensitive factor attachment protein gamma</fullName>
    </alternativeName>
</protein>
<evidence type="ECO:0000256" key="5">
    <source>
        <dbReference type="ARBA" id="ARBA00022927"/>
    </source>
</evidence>
<feature type="transmembrane region" description="Helical" evidence="10">
    <location>
        <begin position="348"/>
        <end position="370"/>
    </location>
</feature>
<name>A0ABD1XJM7_9MARC</name>
<dbReference type="PANTHER" id="PTHR13768:SF2">
    <property type="entry name" value="GAMMA-SOLUBLE NSF ATTACHMENT PROTEIN"/>
    <property type="match status" value="1"/>
</dbReference>
<feature type="region of interest" description="Disordered" evidence="9">
    <location>
        <begin position="31"/>
        <end position="55"/>
    </location>
</feature>
<evidence type="ECO:0000256" key="1">
    <source>
        <dbReference type="ARBA" id="ARBA00004170"/>
    </source>
</evidence>
<dbReference type="Proteomes" id="UP001605036">
    <property type="component" value="Unassembled WGS sequence"/>
</dbReference>
<keyword evidence="10" id="KW-1133">Transmembrane helix</keyword>
<evidence type="ECO:0000256" key="9">
    <source>
        <dbReference type="SAM" id="MobiDB-lite"/>
    </source>
</evidence>
<keyword evidence="6 10" id="KW-0472">Membrane</keyword>
<feature type="transmembrane region" description="Helical" evidence="10">
    <location>
        <begin position="325"/>
        <end position="342"/>
    </location>
</feature>
<dbReference type="InterPro" id="IPR000744">
    <property type="entry name" value="NSF_attach"/>
</dbReference>
<keyword evidence="3" id="KW-0813">Transport</keyword>
<keyword evidence="12" id="KW-1185">Reference proteome</keyword>
<evidence type="ECO:0000256" key="8">
    <source>
        <dbReference type="ARBA" id="ARBA00042485"/>
    </source>
</evidence>